<evidence type="ECO:0000256" key="1">
    <source>
        <dbReference type="SAM" id="Phobius"/>
    </source>
</evidence>
<organism evidence="2 3">
    <name type="scientific">Caerostris darwini</name>
    <dbReference type="NCBI Taxonomy" id="1538125"/>
    <lineage>
        <taxon>Eukaryota</taxon>
        <taxon>Metazoa</taxon>
        <taxon>Ecdysozoa</taxon>
        <taxon>Arthropoda</taxon>
        <taxon>Chelicerata</taxon>
        <taxon>Arachnida</taxon>
        <taxon>Araneae</taxon>
        <taxon>Araneomorphae</taxon>
        <taxon>Entelegynae</taxon>
        <taxon>Araneoidea</taxon>
        <taxon>Araneidae</taxon>
        <taxon>Caerostris</taxon>
    </lineage>
</organism>
<gene>
    <name evidence="2" type="ORF">CDAR_275251</name>
</gene>
<evidence type="ECO:0000313" key="3">
    <source>
        <dbReference type="Proteomes" id="UP001054837"/>
    </source>
</evidence>
<proteinExistence type="predicted"/>
<keyword evidence="1" id="KW-0812">Transmembrane</keyword>
<keyword evidence="3" id="KW-1185">Reference proteome</keyword>
<sequence>MKWANSLPYNNQSSPSTESIQSLFCLHPVPRNPIMYLSCPPAPWFLASVASLTFAVFFPTPASSPFCSFFLTIHFTSQSDSSLHTHRFLLHPLTVFLSPSLLNMTSRCKKKKRKLWMEVFHPVLGISQ</sequence>
<feature type="transmembrane region" description="Helical" evidence="1">
    <location>
        <begin position="88"/>
        <end position="105"/>
    </location>
</feature>
<keyword evidence="1" id="KW-0472">Membrane</keyword>
<name>A0AAV4VEZ8_9ARAC</name>
<dbReference type="EMBL" id="BPLQ01012918">
    <property type="protein sequence ID" value="GIY68696.1"/>
    <property type="molecule type" value="Genomic_DNA"/>
</dbReference>
<dbReference type="Proteomes" id="UP001054837">
    <property type="component" value="Unassembled WGS sequence"/>
</dbReference>
<comment type="caution">
    <text evidence="2">The sequence shown here is derived from an EMBL/GenBank/DDBJ whole genome shotgun (WGS) entry which is preliminary data.</text>
</comment>
<reference evidence="2 3" key="1">
    <citation type="submission" date="2021-06" db="EMBL/GenBank/DDBJ databases">
        <title>Caerostris darwini draft genome.</title>
        <authorList>
            <person name="Kono N."/>
            <person name="Arakawa K."/>
        </authorList>
    </citation>
    <scope>NUCLEOTIDE SEQUENCE [LARGE SCALE GENOMIC DNA]</scope>
</reference>
<dbReference type="AlphaFoldDB" id="A0AAV4VEZ8"/>
<protein>
    <submittedName>
        <fullName evidence="2">Uncharacterized protein</fullName>
    </submittedName>
</protein>
<feature type="transmembrane region" description="Helical" evidence="1">
    <location>
        <begin position="44"/>
        <end position="76"/>
    </location>
</feature>
<keyword evidence="1" id="KW-1133">Transmembrane helix</keyword>
<evidence type="ECO:0000313" key="2">
    <source>
        <dbReference type="EMBL" id="GIY68696.1"/>
    </source>
</evidence>
<accession>A0AAV4VEZ8</accession>